<organism evidence="3">
    <name type="scientific">Arabidopsis lyrata subsp. lyrata</name>
    <name type="common">Lyre-leaved rock-cress</name>
    <dbReference type="NCBI Taxonomy" id="81972"/>
    <lineage>
        <taxon>Eukaryota</taxon>
        <taxon>Viridiplantae</taxon>
        <taxon>Streptophyta</taxon>
        <taxon>Embryophyta</taxon>
        <taxon>Tracheophyta</taxon>
        <taxon>Spermatophyta</taxon>
        <taxon>Magnoliopsida</taxon>
        <taxon>eudicotyledons</taxon>
        <taxon>Gunneridae</taxon>
        <taxon>Pentapetalae</taxon>
        <taxon>rosids</taxon>
        <taxon>malvids</taxon>
        <taxon>Brassicales</taxon>
        <taxon>Brassicaceae</taxon>
        <taxon>Camelineae</taxon>
        <taxon>Arabidopsis</taxon>
    </lineage>
</organism>
<dbReference type="EMBL" id="GL348718">
    <property type="protein sequence ID" value="EFH50781.1"/>
    <property type="molecule type" value="Genomic_DNA"/>
</dbReference>
<dbReference type="Gramene" id="Al_scaffold_0006_2925">
    <property type="protein sequence ID" value="Al_scaffold_0006_2925"/>
    <property type="gene ID" value="Al_scaffold_0006_2925"/>
</dbReference>
<sequence length="139" mass="15374">MTISTTNAPNRPPSLPPPLPLGVGESLFRGRFGVVFSRSGFPSPLIFSLPSRGGSELVTVVVGEVRLLMFGRKEDDKKKPDRIRISADTREFYGYSFPGYPKLADTDPDTIFTDLADTDPDPDTPKIPDIWIHNRPSTK</sequence>
<protein>
    <submittedName>
        <fullName evidence="2">Predicted protein</fullName>
    </submittedName>
</protein>
<evidence type="ECO:0000256" key="1">
    <source>
        <dbReference type="SAM" id="MobiDB-lite"/>
    </source>
</evidence>
<dbReference type="AlphaFoldDB" id="D7M8B3"/>
<accession>D7M8B3</accession>
<dbReference type="HOGENOM" id="CLU_1847845_0_0_1"/>
<keyword evidence="3" id="KW-1185">Reference proteome</keyword>
<dbReference type="Proteomes" id="UP000008694">
    <property type="component" value="Unassembled WGS sequence"/>
</dbReference>
<feature type="region of interest" description="Disordered" evidence="1">
    <location>
        <begin position="108"/>
        <end position="139"/>
    </location>
</feature>
<proteinExistence type="predicted"/>
<evidence type="ECO:0000313" key="3">
    <source>
        <dbReference type="Proteomes" id="UP000008694"/>
    </source>
</evidence>
<name>D7M8B3_ARALL</name>
<reference evidence="3" key="1">
    <citation type="journal article" date="2011" name="Nat. Genet.">
        <title>The Arabidopsis lyrata genome sequence and the basis of rapid genome size change.</title>
        <authorList>
            <person name="Hu T.T."/>
            <person name="Pattyn P."/>
            <person name="Bakker E.G."/>
            <person name="Cao J."/>
            <person name="Cheng J.-F."/>
            <person name="Clark R.M."/>
            <person name="Fahlgren N."/>
            <person name="Fawcett J.A."/>
            <person name="Grimwood J."/>
            <person name="Gundlach H."/>
            <person name="Haberer G."/>
            <person name="Hollister J.D."/>
            <person name="Ossowski S."/>
            <person name="Ottilar R.P."/>
            <person name="Salamov A.A."/>
            <person name="Schneeberger K."/>
            <person name="Spannagl M."/>
            <person name="Wang X."/>
            <person name="Yang L."/>
            <person name="Nasrallah M.E."/>
            <person name="Bergelson J."/>
            <person name="Carrington J.C."/>
            <person name="Gaut B.S."/>
            <person name="Schmutz J."/>
            <person name="Mayer K.F.X."/>
            <person name="Van de Peer Y."/>
            <person name="Grigoriev I.V."/>
            <person name="Nordborg M."/>
            <person name="Weigel D."/>
            <person name="Guo Y.-L."/>
        </authorList>
    </citation>
    <scope>NUCLEOTIDE SEQUENCE [LARGE SCALE GENOMIC DNA]</scope>
    <source>
        <strain evidence="3">cv. MN47</strain>
    </source>
</reference>
<gene>
    <name evidence="2" type="ORF">ARALYDRAFT_662860</name>
</gene>
<evidence type="ECO:0000313" key="2">
    <source>
        <dbReference type="EMBL" id="EFH50781.1"/>
    </source>
</evidence>